<organism evidence="3 4">
    <name type="scientific">Streptococcus urinalis 2285-97</name>
    <dbReference type="NCBI Taxonomy" id="764291"/>
    <lineage>
        <taxon>Bacteria</taxon>
        <taxon>Bacillati</taxon>
        <taxon>Bacillota</taxon>
        <taxon>Bacilli</taxon>
        <taxon>Lactobacillales</taxon>
        <taxon>Streptococcaceae</taxon>
        <taxon>Streptococcus</taxon>
    </lineage>
</organism>
<dbReference type="InterPro" id="IPR050661">
    <property type="entry name" value="BglG_antiterminators"/>
</dbReference>
<reference evidence="3 4" key="1">
    <citation type="journal article" date="2014" name="Int. J. Syst. Evol. Microbiol.">
        <title>Phylogenomics and the dynamic genome evolution of the genus Streptococcus.</title>
        <authorList>
            <consortium name="The Broad Institute Genome Sequencing Platform"/>
            <person name="Richards V.P."/>
            <person name="Palmer S.R."/>
            <person name="Pavinski Bitar P.D."/>
            <person name="Qin X."/>
            <person name="Weinstock G.M."/>
            <person name="Highlander S.K."/>
            <person name="Town C.D."/>
            <person name="Burne R.A."/>
            <person name="Stanhope M.J."/>
        </authorList>
    </citation>
    <scope>NUCLEOTIDE SEQUENCE [LARGE SCALE GENOMIC DNA]</scope>
    <source>
        <strain evidence="3 4">2285-97</strain>
    </source>
</reference>
<dbReference type="STRING" id="764291.STRUR_1061"/>
<evidence type="ECO:0000259" key="2">
    <source>
        <dbReference type="PROSITE" id="PS51372"/>
    </source>
</evidence>
<name>G5KFQ3_9STRE</name>
<comment type="caution">
    <text evidence="3">The sequence shown here is derived from an EMBL/GenBank/DDBJ whole genome shotgun (WGS) entry which is preliminary data.</text>
</comment>
<evidence type="ECO:0000313" key="4">
    <source>
        <dbReference type="Proteomes" id="UP000005388"/>
    </source>
</evidence>
<evidence type="ECO:0000256" key="1">
    <source>
        <dbReference type="ARBA" id="ARBA00022737"/>
    </source>
</evidence>
<keyword evidence="1" id="KW-0677">Repeat</keyword>
<dbReference type="Gene3D" id="1.10.1790.10">
    <property type="entry name" value="PRD domain"/>
    <property type="match status" value="1"/>
</dbReference>
<dbReference type="eggNOG" id="COG3711">
    <property type="taxonomic scope" value="Bacteria"/>
</dbReference>
<evidence type="ECO:0000313" key="3">
    <source>
        <dbReference type="EMBL" id="EHJ56697.1"/>
    </source>
</evidence>
<sequence>MASLVIAILDIVRLYYGKHFDEDSVSYNRFVKHLQYFAQRVLNGQVQGSNDSFLFEQVKLNYPEAYKCTEKIKDYLRTTFDFKMSSDEQVYLTIHIQRLYNSN</sequence>
<dbReference type="AlphaFoldDB" id="G5KFQ3"/>
<dbReference type="PROSITE" id="PS51372">
    <property type="entry name" value="PRD_2"/>
    <property type="match status" value="1"/>
</dbReference>
<dbReference type="InterPro" id="IPR036634">
    <property type="entry name" value="PRD_sf"/>
</dbReference>
<dbReference type="SUPFAM" id="SSF63520">
    <property type="entry name" value="PTS-regulatory domain, PRD"/>
    <property type="match status" value="1"/>
</dbReference>
<proteinExistence type="predicted"/>
<keyword evidence="4" id="KW-1185">Reference proteome</keyword>
<dbReference type="Proteomes" id="UP000005388">
    <property type="component" value="Unassembled WGS sequence"/>
</dbReference>
<feature type="domain" description="PRD" evidence="2">
    <location>
        <begin position="1"/>
        <end position="103"/>
    </location>
</feature>
<accession>G5KFQ3</accession>
<gene>
    <name evidence="3" type="ORF">STRUR_1061</name>
</gene>
<dbReference type="InterPro" id="IPR011608">
    <property type="entry name" value="PRD"/>
</dbReference>
<dbReference type="Pfam" id="PF00874">
    <property type="entry name" value="PRD"/>
    <property type="match status" value="1"/>
</dbReference>
<dbReference type="PANTHER" id="PTHR30185">
    <property type="entry name" value="CRYPTIC BETA-GLUCOSIDE BGL OPERON ANTITERMINATOR"/>
    <property type="match status" value="1"/>
</dbReference>
<dbReference type="EMBL" id="AEUZ02000001">
    <property type="protein sequence ID" value="EHJ56697.1"/>
    <property type="molecule type" value="Genomic_DNA"/>
</dbReference>
<dbReference type="PANTHER" id="PTHR30185:SF15">
    <property type="entry name" value="CRYPTIC BETA-GLUCOSIDE BGL OPERON ANTITERMINATOR"/>
    <property type="match status" value="1"/>
</dbReference>
<protein>
    <submittedName>
        <fullName evidence="3">Transcription antiterminator LicT family protein</fullName>
    </submittedName>
</protein>
<dbReference type="GO" id="GO:0006355">
    <property type="term" value="P:regulation of DNA-templated transcription"/>
    <property type="evidence" value="ECO:0007669"/>
    <property type="project" value="InterPro"/>
</dbReference>